<sequence>MAKKGAKLGVTVAKTAAFCRLYEDIEGIGGDKKLFMLAKGDLEFFDSHCDFEYFRRIKIEEVYGAIRKMSREKATGPNVIPVEFWNSVGRVWERVVELRIRRSVSIFENQFGFIPERSTMQAIHLVRISMEWYRERKRDLHMVFIDLEKAYDKVPVEVLWRCLDARGEFITYIREIKDMYDGAKTRVSTVEGNSDHFSVMIRLHQRSALILFVCLGNRCTDAPHSREGVVIMLFADGIVLI</sequence>
<dbReference type="RefSeq" id="XP_016514189.1">
    <property type="nucleotide sequence ID" value="XM_016658703.1"/>
</dbReference>
<gene>
    <name evidence="2" type="primary">LOC107830985</name>
</gene>
<proteinExistence type="predicted"/>
<dbReference type="STRING" id="4097.A0A1S4DLY9"/>
<organism evidence="2">
    <name type="scientific">Nicotiana tabacum</name>
    <name type="common">Common tobacco</name>
    <dbReference type="NCBI Taxonomy" id="4097"/>
    <lineage>
        <taxon>Eukaryota</taxon>
        <taxon>Viridiplantae</taxon>
        <taxon>Streptophyta</taxon>
        <taxon>Embryophyta</taxon>
        <taxon>Tracheophyta</taxon>
        <taxon>Spermatophyta</taxon>
        <taxon>Magnoliopsida</taxon>
        <taxon>eudicotyledons</taxon>
        <taxon>Gunneridae</taxon>
        <taxon>Pentapetalae</taxon>
        <taxon>asterids</taxon>
        <taxon>lamiids</taxon>
        <taxon>Solanales</taxon>
        <taxon>Solanaceae</taxon>
        <taxon>Nicotianoideae</taxon>
        <taxon>Nicotianeae</taxon>
        <taxon>Nicotiana</taxon>
    </lineage>
</organism>
<dbReference type="PANTHER" id="PTHR19446">
    <property type="entry name" value="REVERSE TRANSCRIPTASES"/>
    <property type="match status" value="1"/>
</dbReference>
<protein>
    <recommendedName>
        <fullName evidence="1">Reverse transcriptase domain-containing protein</fullName>
    </recommendedName>
</protein>
<dbReference type="Pfam" id="PF00078">
    <property type="entry name" value="RVT_1"/>
    <property type="match status" value="1"/>
</dbReference>
<dbReference type="GO" id="GO:0000373">
    <property type="term" value="P:Group II intron splicing"/>
    <property type="evidence" value="ECO:0000318"/>
    <property type="project" value="GO_Central"/>
</dbReference>
<dbReference type="GO" id="GO:0090615">
    <property type="term" value="P:mitochondrial mRNA processing"/>
    <property type="evidence" value="ECO:0000318"/>
    <property type="project" value="GO_Central"/>
</dbReference>
<dbReference type="AlphaFoldDB" id="A0A1S4DLY9"/>
<feature type="domain" description="Reverse transcriptase" evidence="1">
    <location>
        <begin position="86"/>
        <end position="237"/>
    </location>
</feature>
<reference evidence="2" key="1">
    <citation type="submission" date="2025-08" db="UniProtKB">
        <authorList>
            <consortium name="RefSeq"/>
        </authorList>
    </citation>
    <scope>IDENTIFICATION</scope>
</reference>
<evidence type="ECO:0000259" key="1">
    <source>
        <dbReference type="Pfam" id="PF00078"/>
    </source>
</evidence>
<dbReference type="OrthoDB" id="1245115at2759"/>
<accession>A0A1S4DLY9</accession>
<dbReference type="KEGG" id="nta:107830985"/>
<dbReference type="InterPro" id="IPR000477">
    <property type="entry name" value="RT_dom"/>
</dbReference>
<name>A0A1S4DLY9_TOBAC</name>
<dbReference type="GO" id="GO:0005739">
    <property type="term" value="C:mitochondrion"/>
    <property type="evidence" value="ECO:0000318"/>
    <property type="project" value="GO_Central"/>
</dbReference>
<dbReference type="PaxDb" id="4097-A0A1S4DLY9"/>
<evidence type="ECO:0000313" key="2">
    <source>
        <dbReference type="RefSeq" id="XP_016514189.1"/>
    </source>
</evidence>